<evidence type="ECO:0000256" key="1">
    <source>
        <dbReference type="ARBA" id="ARBA00022679"/>
    </source>
</evidence>
<comment type="caution">
    <text evidence="6">The sequence shown here is derived from an EMBL/GenBank/DDBJ whole genome shotgun (WGS) entry which is preliminary data.</text>
</comment>
<feature type="domain" description="Protein kinase" evidence="5">
    <location>
        <begin position="68"/>
        <end position="341"/>
    </location>
</feature>
<dbReference type="SUPFAM" id="SSF56112">
    <property type="entry name" value="Protein kinase-like (PK-like)"/>
    <property type="match status" value="1"/>
</dbReference>
<dbReference type="Pfam" id="PF07714">
    <property type="entry name" value="PK_Tyr_Ser-Thr"/>
    <property type="match status" value="1"/>
</dbReference>
<dbReference type="OrthoDB" id="6718656at2759"/>
<keyword evidence="1" id="KW-0808">Transferase</keyword>
<dbReference type="InterPro" id="IPR051681">
    <property type="entry name" value="Ser/Thr_Kinases-Pseudokinases"/>
</dbReference>
<protein>
    <submittedName>
        <fullName evidence="6">Kinase-like domain-containing protein</fullName>
    </submittedName>
</protein>
<dbReference type="EMBL" id="BLAL01000244">
    <property type="protein sequence ID" value="GES95728.1"/>
    <property type="molecule type" value="Genomic_DNA"/>
</dbReference>
<evidence type="ECO:0000256" key="2">
    <source>
        <dbReference type="ARBA" id="ARBA00022741"/>
    </source>
</evidence>
<accession>A0A8H3M314</accession>
<evidence type="ECO:0000259" key="5">
    <source>
        <dbReference type="PROSITE" id="PS50011"/>
    </source>
</evidence>
<dbReference type="AlphaFoldDB" id="A0A8H3M314"/>
<proteinExistence type="predicted"/>
<evidence type="ECO:0000313" key="6">
    <source>
        <dbReference type="EMBL" id="GES95728.1"/>
    </source>
</evidence>
<dbReference type="InterPro" id="IPR011009">
    <property type="entry name" value="Kinase-like_dom_sf"/>
</dbReference>
<dbReference type="Gene3D" id="1.10.510.10">
    <property type="entry name" value="Transferase(Phosphotransferase) domain 1"/>
    <property type="match status" value="1"/>
</dbReference>
<keyword evidence="3 6" id="KW-0418">Kinase</keyword>
<keyword evidence="2" id="KW-0547">Nucleotide-binding</keyword>
<dbReference type="PANTHER" id="PTHR44329">
    <property type="entry name" value="SERINE/THREONINE-PROTEIN KINASE TNNI3K-RELATED"/>
    <property type="match status" value="1"/>
</dbReference>
<dbReference type="PANTHER" id="PTHR44329:SF288">
    <property type="entry name" value="MITOGEN-ACTIVATED PROTEIN KINASE KINASE KINASE 20"/>
    <property type="match status" value="1"/>
</dbReference>
<evidence type="ECO:0000313" key="7">
    <source>
        <dbReference type="Proteomes" id="UP000615446"/>
    </source>
</evidence>
<dbReference type="Proteomes" id="UP000615446">
    <property type="component" value="Unassembled WGS sequence"/>
</dbReference>
<gene>
    <name evidence="6" type="ORF">RCL2_002238900</name>
</gene>
<reference evidence="6" key="1">
    <citation type="submission" date="2019-10" db="EMBL/GenBank/DDBJ databases">
        <title>Conservation and host-specific expression of non-tandemly repeated heterogenous ribosome RNA gene in arbuscular mycorrhizal fungi.</title>
        <authorList>
            <person name="Maeda T."/>
            <person name="Kobayashi Y."/>
            <person name="Nakagawa T."/>
            <person name="Ezawa T."/>
            <person name="Yamaguchi K."/>
            <person name="Bino T."/>
            <person name="Nishimoto Y."/>
            <person name="Shigenobu S."/>
            <person name="Kawaguchi M."/>
        </authorList>
    </citation>
    <scope>NUCLEOTIDE SEQUENCE</scope>
    <source>
        <strain evidence="6">HR1</strain>
    </source>
</reference>
<dbReference type="InterPro" id="IPR000719">
    <property type="entry name" value="Prot_kinase_dom"/>
</dbReference>
<name>A0A8H3M314_9GLOM</name>
<dbReference type="InterPro" id="IPR001245">
    <property type="entry name" value="Ser-Thr/Tyr_kinase_cat_dom"/>
</dbReference>
<dbReference type="PROSITE" id="PS50011">
    <property type="entry name" value="PROTEIN_KINASE_DOM"/>
    <property type="match status" value="1"/>
</dbReference>
<organism evidence="6 7">
    <name type="scientific">Rhizophagus clarus</name>
    <dbReference type="NCBI Taxonomy" id="94130"/>
    <lineage>
        <taxon>Eukaryota</taxon>
        <taxon>Fungi</taxon>
        <taxon>Fungi incertae sedis</taxon>
        <taxon>Mucoromycota</taxon>
        <taxon>Glomeromycotina</taxon>
        <taxon>Glomeromycetes</taxon>
        <taxon>Glomerales</taxon>
        <taxon>Glomeraceae</taxon>
        <taxon>Rhizophagus</taxon>
    </lineage>
</organism>
<dbReference type="GO" id="GO:0005524">
    <property type="term" value="F:ATP binding"/>
    <property type="evidence" value="ECO:0007669"/>
    <property type="project" value="UniProtKB-KW"/>
</dbReference>
<sequence>MTYGICLDCKIQRTAIAWCKICDIAFLKENFHNWTSGSFIIDEFIRHTQLNASKSTDYLEWIDFDQFDLVKNINKGGAFSSIYSAMWLKGPIWKLDEQADIWTRSGPIKVILKRLNNSQNMSKDFVNQLYRYHKCLQNGALADFFGITKDPTSCYMFVMRYYENGNLYSYLEESMGILCWRDIIDILWSIATGLESIHENNLVHGHLHGGNILVENEMNSIDAKITDTGLHGPADKSMSSQQIYGVVPFVAPEIFNKNLPTKASDIYSFGMIMWMLSAGVRPYCDRPHDEQLIQEICSGLRPSIIDGTPLVYSKLMSQCLDSNPLNRPTASQICESLGNWVSAVNDDPQPSELSHQFDTAEEIKFENLGKLNLELSCNEKAIYFSRPAWKFLNFKNGLDQIRIIRDILKLDFI</sequence>
<evidence type="ECO:0000256" key="3">
    <source>
        <dbReference type="ARBA" id="ARBA00022777"/>
    </source>
</evidence>
<dbReference type="GO" id="GO:0004674">
    <property type="term" value="F:protein serine/threonine kinase activity"/>
    <property type="evidence" value="ECO:0007669"/>
    <property type="project" value="TreeGrafter"/>
</dbReference>
<evidence type="ECO:0000256" key="4">
    <source>
        <dbReference type="ARBA" id="ARBA00022840"/>
    </source>
</evidence>
<keyword evidence="4" id="KW-0067">ATP-binding</keyword>